<dbReference type="OrthoDB" id="10254664at2759"/>
<dbReference type="EMBL" id="MU128969">
    <property type="protein sequence ID" value="KAF9513697.1"/>
    <property type="molecule type" value="Genomic_DNA"/>
</dbReference>
<dbReference type="InterPro" id="IPR036394">
    <property type="entry name" value="Ribosomal_uL22_sf"/>
</dbReference>
<evidence type="ECO:0000313" key="2">
    <source>
        <dbReference type="Proteomes" id="UP000886523"/>
    </source>
</evidence>
<dbReference type="Proteomes" id="UP000886523">
    <property type="component" value="Unassembled WGS sequence"/>
</dbReference>
<name>A0A9P6DTY0_9AGAM</name>
<feature type="non-terminal residue" evidence="1">
    <location>
        <position position="101"/>
    </location>
</feature>
<comment type="caution">
    <text evidence="1">The sequence shown here is derived from an EMBL/GenBank/DDBJ whole genome shotgun (WGS) entry which is preliminary data.</text>
</comment>
<organism evidence="1 2">
    <name type="scientific">Hydnum rufescens UP504</name>
    <dbReference type="NCBI Taxonomy" id="1448309"/>
    <lineage>
        <taxon>Eukaryota</taxon>
        <taxon>Fungi</taxon>
        <taxon>Dikarya</taxon>
        <taxon>Basidiomycota</taxon>
        <taxon>Agaricomycotina</taxon>
        <taxon>Agaricomycetes</taxon>
        <taxon>Cantharellales</taxon>
        <taxon>Hydnaceae</taxon>
        <taxon>Hydnum</taxon>
    </lineage>
</organism>
<proteinExistence type="predicted"/>
<accession>A0A9P6DTY0</accession>
<dbReference type="GO" id="GO:0006412">
    <property type="term" value="P:translation"/>
    <property type="evidence" value="ECO:0007669"/>
    <property type="project" value="InterPro"/>
</dbReference>
<dbReference type="Gene3D" id="3.90.470.10">
    <property type="entry name" value="Ribosomal protein L22/L17"/>
    <property type="match status" value="1"/>
</dbReference>
<dbReference type="AlphaFoldDB" id="A0A9P6DTY0"/>
<reference evidence="1" key="1">
    <citation type="journal article" date="2020" name="Nat. Commun.">
        <title>Large-scale genome sequencing of mycorrhizal fungi provides insights into the early evolution of symbiotic traits.</title>
        <authorList>
            <person name="Miyauchi S."/>
            <person name="Kiss E."/>
            <person name="Kuo A."/>
            <person name="Drula E."/>
            <person name="Kohler A."/>
            <person name="Sanchez-Garcia M."/>
            <person name="Morin E."/>
            <person name="Andreopoulos B."/>
            <person name="Barry K.W."/>
            <person name="Bonito G."/>
            <person name="Buee M."/>
            <person name="Carver A."/>
            <person name="Chen C."/>
            <person name="Cichocki N."/>
            <person name="Clum A."/>
            <person name="Culley D."/>
            <person name="Crous P.W."/>
            <person name="Fauchery L."/>
            <person name="Girlanda M."/>
            <person name="Hayes R.D."/>
            <person name="Keri Z."/>
            <person name="LaButti K."/>
            <person name="Lipzen A."/>
            <person name="Lombard V."/>
            <person name="Magnuson J."/>
            <person name="Maillard F."/>
            <person name="Murat C."/>
            <person name="Nolan M."/>
            <person name="Ohm R.A."/>
            <person name="Pangilinan J."/>
            <person name="Pereira M.F."/>
            <person name="Perotto S."/>
            <person name="Peter M."/>
            <person name="Pfister S."/>
            <person name="Riley R."/>
            <person name="Sitrit Y."/>
            <person name="Stielow J.B."/>
            <person name="Szollosi G."/>
            <person name="Zifcakova L."/>
            <person name="Stursova M."/>
            <person name="Spatafora J.W."/>
            <person name="Tedersoo L."/>
            <person name="Vaario L.M."/>
            <person name="Yamada A."/>
            <person name="Yan M."/>
            <person name="Wang P."/>
            <person name="Xu J."/>
            <person name="Bruns T."/>
            <person name="Baldrian P."/>
            <person name="Vilgalys R."/>
            <person name="Dunand C."/>
            <person name="Henrissat B."/>
            <person name="Grigoriev I.V."/>
            <person name="Hibbett D."/>
            <person name="Nagy L.G."/>
            <person name="Martin F.M."/>
        </authorList>
    </citation>
    <scope>NUCLEOTIDE SEQUENCE</scope>
    <source>
        <strain evidence="1">UP504</strain>
    </source>
</reference>
<gene>
    <name evidence="1" type="ORF">BS47DRAFT_1343944</name>
</gene>
<evidence type="ECO:0008006" key="3">
    <source>
        <dbReference type="Google" id="ProtNLM"/>
    </source>
</evidence>
<evidence type="ECO:0000313" key="1">
    <source>
        <dbReference type="EMBL" id="KAF9513697.1"/>
    </source>
</evidence>
<dbReference type="GO" id="GO:0003735">
    <property type="term" value="F:structural constituent of ribosome"/>
    <property type="evidence" value="ECO:0007669"/>
    <property type="project" value="InterPro"/>
</dbReference>
<dbReference type="GO" id="GO:0005840">
    <property type="term" value="C:ribosome"/>
    <property type="evidence" value="ECO:0007669"/>
    <property type="project" value="InterPro"/>
</dbReference>
<protein>
    <recommendedName>
        <fullName evidence="3">Ribosomal protein L22</fullName>
    </recommendedName>
</protein>
<dbReference type="SUPFAM" id="SSF54843">
    <property type="entry name" value="Ribosomal protein L22"/>
    <property type="match status" value="1"/>
</dbReference>
<keyword evidence="2" id="KW-1185">Reference proteome</keyword>
<sequence>MSRLTSYRVNYIDYYTRKRAHLKSPAIQSTASAGEHGCKTLRRTYRAHGRINLYQDHPCHIQVILGVSDTEVPRNKDKDAVSVGSLHGLNRKQVAHKRIQA</sequence>